<sequence length="119" mass="12304">LVAFILAGLVAGKPQALSFVPDVAGWRALLSPTFAVSLVYVSYAYSGWNAAAYLTGEIDQPQRNLGRYRGAACVHHQRHDFCRPAHHPGDGGGPAGPRVAGPAHAGRHSAAGAAAASSY</sequence>
<protein>
    <submittedName>
        <fullName evidence="2">Uncharacterized protein</fullName>
    </submittedName>
</protein>
<feature type="region of interest" description="Disordered" evidence="1">
    <location>
        <begin position="83"/>
        <end position="119"/>
    </location>
</feature>
<dbReference type="Gene3D" id="1.20.1740.10">
    <property type="entry name" value="Amino acid/polyamine transporter I"/>
    <property type="match status" value="1"/>
</dbReference>
<reference evidence="2" key="1">
    <citation type="journal article" date="2019" name="Sci. Rep.">
        <title>Draft genome of Tanacetum cinerariifolium, the natural source of mosquito coil.</title>
        <authorList>
            <person name="Yamashiro T."/>
            <person name="Shiraishi A."/>
            <person name="Satake H."/>
            <person name="Nakayama K."/>
        </authorList>
    </citation>
    <scope>NUCLEOTIDE SEQUENCE</scope>
</reference>
<dbReference type="EMBL" id="BKCJ011242764">
    <property type="protein sequence ID" value="GFD09076.1"/>
    <property type="molecule type" value="Genomic_DNA"/>
</dbReference>
<evidence type="ECO:0000256" key="1">
    <source>
        <dbReference type="SAM" id="MobiDB-lite"/>
    </source>
</evidence>
<accession>A0A699TJ29</accession>
<feature type="compositionally biased region" description="Low complexity" evidence="1">
    <location>
        <begin position="96"/>
        <end position="119"/>
    </location>
</feature>
<dbReference type="AlphaFoldDB" id="A0A699TJ29"/>
<proteinExistence type="predicted"/>
<gene>
    <name evidence="2" type="ORF">Tci_881045</name>
</gene>
<comment type="caution">
    <text evidence="2">The sequence shown here is derived from an EMBL/GenBank/DDBJ whole genome shotgun (WGS) entry which is preliminary data.</text>
</comment>
<evidence type="ECO:0000313" key="2">
    <source>
        <dbReference type="EMBL" id="GFD09076.1"/>
    </source>
</evidence>
<feature type="non-terminal residue" evidence="2">
    <location>
        <position position="1"/>
    </location>
</feature>
<name>A0A699TJ29_TANCI</name>
<organism evidence="2">
    <name type="scientific">Tanacetum cinerariifolium</name>
    <name type="common">Dalmatian daisy</name>
    <name type="synonym">Chrysanthemum cinerariifolium</name>
    <dbReference type="NCBI Taxonomy" id="118510"/>
    <lineage>
        <taxon>Eukaryota</taxon>
        <taxon>Viridiplantae</taxon>
        <taxon>Streptophyta</taxon>
        <taxon>Embryophyta</taxon>
        <taxon>Tracheophyta</taxon>
        <taxon>Spermatophyta</taxon>
        <taxon>Magnoliopsida</taxon>
        <taxon>eudicotyledons</taxon>
        <taxon>Gunneridae</taxon>
        <taxon>Pentapetalae</taxon>
        <taxon>asterids</taxon>
        <taxon>campanulids</taxon>
        <taxon>Asterales</taxon>
        <taxon>Asteraceae</taxon>
        <taxon>Asteroideae</taxon>
        <taxon>Anthemideae</taxon>
        <taxon>Anthemidinae</taxon>
        <taxon>Tanacetum</taxon>
    </lineage>
</organism>